<feature type="transmembrane region" description="Helical" evidence="5">
    <location>
        <begin position="12"/>
        <end position="37"/>
    </location>
</feature>
<dbReference type="Pfam" id="PF01343">
    <property type="entry name" value="Peptidase_S49"/>
    <property type="match status" value="1"/>
</dbReference>
<keyword evidence="2" id="KW-0645">Protease</keyword>
<dbReference type="InterPro" id="IPR047272">
    <property type="entry name" value="S49_SppA_C"/>
</dbReference>
<comment type="similarity">
    <text evidence="1">Belongs to the peptidase S49 family.</text>
</comment>
<dbReference type="InterPro" id="IPR029045">
    <property type="entry name" value="ClpP/crotonase-like_dom_sf"/>
</dbReference>
<evidence type="ECO:0000313" key="7">
    <source>
        <dbReference type="EMBL" id="SVA64726.1"/>
    </source>
</evidence>
<feature type="domain" description="Peptidase S49" evidence="6">
    <location>
        <begin position="100"/>
        <end position="145"/>
    </location>
</feature>
<dbReference type="GO" id="GO:0006508">
    <property type="term" value="P:proteolysis"/>
    <property type="evidence" value="ECO:0007669"/>
    <property type="project" value="UniProtKB-KW"/>
</dbReference>
<proteinExistence type="inferred from homology"/>
<reference evidence="7" key="1">
    <citation type="submission" date="2018-05" db="EMBL/GenBank/DDBJ databases">
        <authorList>
            <person name="Lanie J.A."/>
            <person name="Ng W.-L."/>
            <person name="Kazmierczak K.M."/>
            <person name="Andrzejewski T.M."/>
            <person name="Davidsen T.M."/>
            <person name="Wayne K.J."/>
            <person name="Tettelin H."/>
            <person name="Glass J.I."/>
            <person name="Rusch D."/>
            <person name="Podicherti R."/>
            <person name="Tsui H.-C.T."/>
            <person name="Winkler M.E."/>
        </authorList>
    </citation>
    <scope>NUCLEOTIDE SEQUENCE</scope>
</reference>
<keyword evidence="3" id="KW-0378">Hydrolase</keyword>
<dbReference type="Gene3D" id="3.90.226.10">
    <property type="entry name" value="2-enoyl-CoA Hydratase, Chain A, domain 1"/>
    <property type="match status" value="2"/>
</dbReference>
<dbReference type="AlphaFoldDB" id="A0A381XIZ6"/>
<evidence type="ECO:0000256" key="5">
    <source>
        <dbReference type="SAM" id="Phobius"/>
    </source>
</evidence>
<keyword evidence="5" id="KW-0472">Membrane</keyword>
<accession>A0A381XIZ6</accession>
<dbReference type="InterPro" id="IPR002142">
    <property type="entry name" value="Peptidase_S49"/>
</dbReference>
<dbReference type="PANTHER" id="PTHR42987">
    <property type="entry name" value="PEPTIDASE S49"/>
    <property type="match status" value="1"/>
</dbReference>
<evidence type="ECO:0000256" key="4">
    <source>
        <dbReference type="ARBA" id="ARBA00022825"/>
    </source>
</evidence>
<evidence type="ECO:0000259" key="6">
    <source>
        <dbReference type="Pfam" id="PF01343"/>
    </source>
</evidence>
<gene>
    <name evidence="7" type="ORF">METZ01_LOCUS117580</name>
</gene>
<dbReference type="CDD" id="cd07023">
    <property type="entry name" value="S49_Sppa_N_C"/>
    <property type="match status" value="1"/>
</dbReference>
<dbReference type="GO" id="GO:0008236">
    <property type="term" value="F:serine-type peptidase activity"/>
    <property type="evidence" value="ECO:0007669"/>
    <property type="project" value="UniProtKB-KW"/>
</dbReference>
<keyword evidence="5" id="KW-1133">Transmembrane helix</keyword>
<evidence type="ECO:0000256" key="2">
    <source>
        <dbReference type="ARBA" id="ARBA00022670"/>
    </source>
</evidence>
<name>A0A381XIZ6_9ZZZZ</name>
<evidence type="ECO:0000256" key="3">
    <source>
        <dbReference type="ARBA" id="ARBA00022801"/>
    </source>
</evidence>
<evidence type="ECO:0000256" key="1">
    <source>
        <dbReference type="ARBA" id="ARBA00008683"/>
    </source>
</evidence>
<keyword evidence="4" id="KW-0720">Serine protease</keyword>
<keyword evidence="5" id="KW-0812">Transmembrane</keyword>
<sequence>MGRLSAVGRFASSWYVSGPMLVVLGVVIGAWVFFYVVPGKPKIGVIDIPFTVINDDSAFVISTFLEYARRDDSIKGVFIRLNSPGGGAAASEQLYFETRALRAEKPVVIIMNDIVASGGYMMSMGASYLYTKPSSFIGNVGVILSFPGPLISRTPSEQVVPTGPFKLNGGGRRYFIGITDQLKQAFATIVMSERGDVLNIPRSEVLSGRIWSGVEGVKLGIADEIGGDSDAINKVAELAGISRYELVDVNTEVFRNFNQQFKRIIEPLEQADSPSIAGASGLIAALRTSQPGANPTEDLLNPVDISSLRRYIVSSGVGDTQEEVLPEFPLKINGPQVYYLYVGPNQ</sequence>
<dbReference type="PANTHER" id="PTHR42987:SF4">
    <property type="entry name" value="PROTEASE SOHB-RELATED"/>
    <property type="match status" value="1"/>
</dbReference>
<protein>
    <recommendedName>
        <fullName evidence="6">Peptidase S49 domain-containing protein</fullName>
    </recommendedName>
</protein>
<dbReference type="SUPFAM" id="SSF52096">
    <property type="entry name" value="ClpP/crotonase"/>
    <property type="match status" value="1"/>
</dbReference>
<dbReference type="EMBL" id="UINC01015355">
    <property type="protein sequence ID" value="SVA64726.1"/>
    <property type="molecule type" value="Genomic_DNA"/>
</dbReference>
<organism evidence="7">
    <name type="scientific">marine metagenome</name>
    <dbReference type="NCBI Taxonomy" id="408172"/>
    <lineage>
        <taxon>unclassified sequences</taxon>
        <taxon>metagenomes</taxon>
        <taxon>ecological metagenomes</taxon>
    </lineage>
</organism>